<evidence type="ECO:0000313" key="3">
    <source>
        <dbReference type="Proteomes" id="UP000188268"/>
    </source>
</evidence>
<feature type="compositionally biased region" description="Polar residues" evidence="1">
    <location>
        <begin position="1"/>
        <end position="10"/>
    </location>
</feature>
<sequence length="30" mass="3282">MLLTTGSKQQQRAKLKHQGQGSLLSNTILT</sequence>
<reference evidence="2 3" key="1">
    <citation type="submission" date="2013-09" db="EMBL/GenBank/DDBJ databases">
        <title>Corchorus capsularis genome sequencing.</title>
        <authorList>
            <person name="Alam M."/>
            <person name="Haque M.S."/>
            <person name="Islam M.S."/>
            <person name="Emdad E.M."/>
            <person name="Islam M.M."/>
            <person name="Ahmed B."/>
            <person name="Halim A."/>
            <person name="Hossen Q.M.M."/>
            <person name="Hossain M.Z."/>
            <person name="Ahmed R."/>
            <person name="Khan M.M."/>
            <person name="Islam R."/>
            <person name="Rashid M.M."/>
            <person name="Khan S.A."/>
            <person name="Rahman M.S."/>
            <person name="Alam M."/>
        </authorList>
    </citation>
    <scope>NUCLEOTIDE SEQUENCE [LARGE SCALE GENOMIC DNA]</scope>
    <source>
        <strain evidence="3">cv. CVL-1</strain>
        <tissue evidence="2">Whole seedling</tissue>
    </source>
</reference>
<dbReference type="AlphaFoldDB" id="A0A1R3IYP8"/>
<comment type="caution">
    <text evidence="2">The sequence shown here is derived from an EMBL/GenBank/DDBJ whole genome shotgun (WGS) entry which is preliminary data.</text>
</comment>
<dbReference type="EMBL" id="AWWV01009177">
    <property type="protein sequence ID" value="OMO87693.1"/>
    <property type="molecule type" value="Genomic_DNA"/>
</dbReference>
<feature type="region of interest" description="Disordered" evidence="1">
    <location>
        <begin position="1"/>
        <end position="30"/>
    </location>
</feature>
<organism evidence="2 3">
    <name type="scientific">Corchorus capsularis</name>
    <name type="common">Jute</name>
    <dbReference type="NCBI Taxonomy" id="210143"/>
    <lineage>
        <taxon>Eukaryota</taxon>
        <taxon>Viridiplantae</taxon>
        <taxon>Streptophyta</taxon>
        <taxon>Embryophyta</taxon>
        <taxon>Tracheophyta</taxon>
        <taxon>Spermatophyta</taxon>
        <taxon>Magnoliopsida</taxon>
        <taxon>eudicotyledons</taxon>
        <taxon>Gunneridae</taxon>
        <taxon>Pentapetalae</taxon>
        <taxon>rosids</taxon>
        <taxon>malvids</taxon>
        <taxon>Malvales</taxon>
        <taxon>Malvaceae</taxon>
        <taxon>Grewioideae</taxon>
        <taxon>Apeibeae</taxon>
        <taxon>Corchorus</taxon>
    </lineage>
</organism>
<accession>A0A1R3IYP8</accession>
<name>A0A1R3IYP8_COCAP</name>
<dbReference type="Gramene" id="OMO87693">
    <property type="protein sequence ID" value="OMO87693"/>
    <property type="gene ID" value="CCACVL1_08818"/>
</dbReference>
<protein>
    <submittedName>
        <fullName evidence="2">Uncharacterized protein</fullName>
    </submittedName>
</protein>
<evidence type="ECO:0000313" key="2">
    <source>
        <dbReference type="EMBL" id="OMO87693.1"/>
    </source>
</evidence>
<feature type="compositionally biased region" description="Polar residues" evidence="1">
    <location>
        <begin position="19"/>
        <end position="30"/>
    </location>
</feature>
<keyword evidence="3" id="KW-1185">Reference proteome</keyword>
<gene>
    <name evidence="2" type="ORF">CCACVL1_08818</name>
</gene>
<evidence type="ECO:0000256" key="1">
    <source>
        <dbReference type="SAM" id="MobiDB-lite"/>
    </source>
</evidence>
<dbReference type="Proteomes" id="UP000188268">
    <property type="component" value="Unassembled WGS sequence"/>
</dbReference>
<proteinExistence type="predicted"/>